<keyword evidence="3" id="KW-1185">Reference proteome</keyword>
<reference evidence="3" key="1">
    <citation type="submission" date="2016-10" db="EMBL/GenBank/DDBJ databases">
        <authorList>
            <person name="Varghese N."/>
            <person name="Submissions S."/>
        </authorList>
    </citation>
    <scope>NUCLEOTIDE SEQUENCE [LARGE SCALE GENOMIC DNA]</scope>
    <source>
        <strain evidence="3">VPI 5359</strain>
    </source>
</reference>
<evidence type="ECO:0000313" key="2">
    <source>
        <dbReference type="EMBL" id="SDX59614.1"/>
    </source>
</evidence>
<gene>
    <name evidence="2" type="ORF">SAMN04488579_10437</name>
</gene>
<keyword evidence="1" id="KW-1133">Transmembrane helix</keyword>
<sequence length="122" mass="13277">MKSRSRRGSTLVEAVVALGILCCVITVLLAFTGVLLAGRRAGQIVIQEGTQLNTIRDESAAALQELSTRDQTLIVTTIATVVGRYPPWTYRVEGVDRGLVTVVFIYPHEGGAHCYRGKIFTD</sequence>
<protein>
    <submittedName>
        <fullName evidence="2">Uncharacterized protein</fullName>
    </submittedName>
</protein>
<accession>A0A1H3D1F2</accession>
<dbReference type="STRING" id="1528.SAMN04488579_10437"/>
<dbReference type="AlphaFoldDB" id="A0A1H3D1F2"/>
<dbReference type="RefSeq" id="WP_143024199.1">
    <property type="nucleotide sequence ID" value="NZ_FNOU01000004.1"/>
</dbReference>
<dbReference type="Proteomes" id="UP000199652">
    <property type="component" value="Unassembled WGS sequence"/>
</dbReference>
<feature type="transmembrane region" description="Helical" evidence="1">
    <location>
        <begin position="12"/>
        <end position="37"/>
    </location>
</feature>
<organism evidence="2 3">
    <name type="scientific">Eubacterium barkeri</name>
    <name type="common">Clostridium barkeri</name>
    <dbReference type="NCBI Taxonomy" id="1528"/>
    <lineage>
        <taxon>Bacteria</taxon>
        <taxon>Bacillati</taxon>
        <taxon>Bacillota</taxon>
        <taxon>Clostridia</taxon>
        <taxon>Eubacteriales</taxon>
        <taxon>Eubacteriaceae</taxon>
        <taxon>Eubacterium</taxon>
    </lineage>
</organism>
<dbReference type="EMBL" id="FNOU01000004">
    <property type="protein sequence ID" value="SDX59614.1"/>
    <property type="molecule type" value="Genomic_DNA"/>
</dbReference>
<name>A0A1H3D1F2_EUBBA</name>
<dbReference type="OrthoDB" id="9831614at2"/>
<keyword evidence="1" id="KW-0812">Transmembrane</keyword>
<keyword evidence="1" id="KW-0472">Membrane</keyword>
<proteinExistence type="predicted"/>
<evidence type="ECO:0000313" key="3">
    <source>
        <dbReference type="Proteomes" id="UP000199652"/>
    </source>
</evidence>
<evidence type="ECO:0000256" key="1">
    <source>
        <dbReference type="SAM" id="Phobius"/>
    </source>
</evidence>